<dbReference type="InterPro" id="IPR003594">
    <property type="entry name" value="HATPase_dom"/>
</dbReference>
<evidence type="ECO:0000259" key="2">
    <source>
        <dbReference type="Pfam" id="PF13581"/>
    </source>
</evidence>
<dbReference type="GO" id="GO:0004674">
    <property type="term" value="F:protein serine/threonine kinase activity"/>
    <property type="evidence" value="ECO:0007669"/>
    <property type="project" value="UniProtKB-KW"/>
</dbReference>
<comment type="caution">
    <text evidence="3">The sequence shown here is derived from an EMBL/GenBank/DDBJ whole genome shotgun (WGS) entry which is preliminary data.</text>
</comment>
<sequence>MPIFQPFTISIRSDQMAVRSALKDVLSGLGPLELGSEEAGTVELVLAEALNNVVEHAYTDTETVGDISIACSHERDGLHVQITDQGKAMPNGTPPLGQPAEVDVEFDDLPEGGFGWFLIKDLAKDVSYERVGSENQLSIRLAVAIPTSDAGKSPS</sequence>
<reference evidence="3 4" key="1">
    <citation type="submission" date="2019-12" db="EMBL/GenBank/DDBJ databases">
        <title>Roseobacter cerasinus sp. nov., isolated from seawater around aquaculture.</title>
        <authorList>
            <person name="Muramatsu S."/>
            <person name="Takabe Y."/>
            <person name="Mori K."/>
            <person name="Takaichi S."/>
            <person name="Hanada S."/>
        </authorList>
    </citation>
    <scope>NUCLEOTIDE SEQUENCE [LARGE SCALE GENOMIC DNA]</scope>
    <source>
        <strain evidence="3 4">AI77</strain>
    </source>
</reference>
<keyword evidence="1" id="KW-0418">Kinase</keyword>
<protein>
    <submittedName>
        <fullName evidence="3">ATPase</fullName>
    </submittedName>
</protein>
<gene>
    <name evidence="3" type="ORF">So717_09210</name>
</gene>
<keyword evidence="4" id="KW-1185">Reference proteome</keyword>
<dbReference type="Gene3D" id="3.30.565.10">
    <property type="entry name" value="Histidine kinase-like ATPase, C-terminal domain"/>
    <property type="match status" value="1"/>
</dbReference>
<evidence type="ECO:0000256" key="1">
    <source>
        <dbReference type="ARBA" id="ARBA00022527"/>
    </source>
</evidence>
<dbReference type="PANTHER" id="PTHR35526">
    <property type="entry name" value="ANTI-SIGMA-F FACTOR RSBW-RELATED"/>
    <property type="match status" value="1"/>
</dbReference>
<dbReference type="SUPFAM" id="SSF55874">
    <property type="entry name" value="ATPase domain of HSP90 chaperone/DNA topoisomerase II/histidine kinase"/>
    <property type="match status" value="1"/>
</dbReference>
<evidence type="ECO:0000313" key="4">
    <source>
        <dbReference type="Proteomes" id="UP000436522"/>
    </source>
</evidence>
<dbReference type="EMBL" id="BLIV01000002">
    <property type="protein sequence ID" value="GFE49168.1"/>
    <property type="molecule type" value="Genomic_DNA"/>
</dbReference>
<dbReference type="Proteomes" id="UP000436522">
    <property type="component" value="Unassembled WGS sequence"/>
</dbReference>
<keyword evidence="1" id="KW-0808">Transferase</keyword>
<dbReference type="InterPro" id="IPR050267">
    <property type="entry name" value="Anti-sigma-factor_SerPK"/>
</dbReference>
<dbReference type="OrthoDB" id="9792240at2"/>
<proteinExistence type="predicted"/>
<accession>A0A640VL51</accession>
<dbReference type="AlphaFoldDB" id="A0A640VL51"/>
<organism evidence="3 4">
    <name type="scientific">Roseobacter cerasinus</name>
    <dbReference type="NCBI Taxonomy" id="2602289"/>
    <lineage>
        <taxon>Bacteria</taxon>
        <taxon>Pseudomonadati</taxon>
        <taxon>Pseudomonadota</taxon>
        <taxon>Alphaproteobacteria</taxon>
        <taxon>Rhodobacterales</taxon>
        <taxon>Roseobacteraceae</taxon>
        <taxon>Roseobacter</taxon>
    </lineage>
</organism>
<evidence type="ECO:0000313" key="3">
    <source>
        <dbReference type="EMBL" id="GFE49168.1"/>
    </source>
</evidence>
<name>A0A640VL51_9RHOB</name>
<dbReference type="CDD" id="cd16936">
    <property type="entry name" value="HATPase_RsbW-like"/>
    <property type="match status" value="1"/>
</dbReference>
<keyword evidence="1" id="KW-0723">Serine/threonine-protein kinase</keyword>
<dbReference type="InterPro" id="IPR036890">
    <property type="entry name" value="HATPase_C_sf"/>
</dbReference>
<dbReference type="Pfam" id="PF13581">
    <property type="entry name" value="HATPase_c_2"/>
    <property type="match status" value="1"/>
</dbReference>
<dbReference type="RefSeq" id="WP_159975055.1">
    <property type="nucleotide sequence ID" value="NZ_BLIV01000002.1"/>
</dbReference>
<feature type="domain" description="Histidine kinase/HSP90-like ATPase" evidence="2">
    <location>
        <begin position="18"/>
        <end position="140"/>
    </location>
</feature>